<dbReference type="EMBL" id="FNGY01000002">
    <property type="protein sequence ID" value="SDL82752.1"/>
    <property type="molecule type" value="Genomic_DNA"/>
</dbReference>
<name>A0A1G9N893_9SPHI</name>
<dbReference type="NCBIfam" id="TIGR02453">
    <property type="entry name" value="TIGR02453 family protein"/>
    <property type="match status" value="1"/>
</dbReference>
<evidence type="ECO:0000313" key="2">
    <source>
        <dbReference type="Proteomes" id="UP000183200"/>
    </source>
</evidence>
<dbReference type="Pfam" id="PF09365">
    <property type="entry name" value="DUF2461"/>
    <property type="match status" value="1"/>
</dbReference>
<organism evidence="1 2">
    <name type="scientific">Pedobacter steynii</name>
    <dbReference type="NCBI Taxonomy" id="430522"/>
    <lineage>
        <taxon>Bacteria</taxon>
        <taxon>Pseudomonadati</taxon>
        <taxon>Bacteroidota</taxon>
        <taxon>Sphingobacteriia</taxon>
        <taxon>Sphingobacteriales</taxon>
        <taxon>Sphingobacteriaceae</taxon>
        <taxon>Pedobacter</taxon>
    </lineage>
</organism>
<evidence type="ECO:0000313" key="1">
    <source>
        <dbReference type="EMBL" id="SDL82752.1"/>
    </source>
</evidence>
<keyword evidence="2" id="KW-1185">Reference proteome</keyword>
<dbReference type="Proteomes" id="UP000183200">
    <property type="component" value="Unassembled WGS sequence"/>
</dbReference>
<dbReference type="InterPro" id="IPR012808">
    <property type="entry name" value="CHP02453"/>
</dbReference>
<dbReference type="InterPro" id="IPR015996">
    <property type="entry name" value="UCP028451"/>
</dbReference>
<dbReference type="STRING" id="430522.BFS30_17065"/>
<dbReference type="PANTHER" id="PTHR36452">
    <property type="entry name" value="CHROMOSOME 12, WHOLE GENOME SHOTGUN SEQUENCE"/>
    <property type="match status" value="1"/>
</dbReference>
<dbReference type="PIRSF" id="PIRSF028451">
    <property type="entry name" value="UCP028451"/>
    <property type="match status" value="1"/>
</dbReference>
<accession>A0A1G9N893</accession>
<protein>
    <submittedName>
        <fullName evidence="1">TIGR02453 family protein</fullName>
    </submittedName>
</protein>
<proteinExistence type="predicted"/>
<dbReference type="AlphaFoldDB" id="A0A1G9N893"/>
<dbReference type="RefSeq" id="WP_074605146.1">
    <property type="nucleotide sequence ID" value="NZ_FNGY01000002.1"/>
</dbReference>
<gene>
    <name evidence="1" type="ORF">SAMN05421820_102248</name>
</gene>
<reference evidence="2" key="1">
    <citation type="submission" date="2016-10" db="EMBL/GenBank/DDBJ databases">
        <authorList>
            <person name="Varghese N."/>
            <person name="Submissions S."/>
        </authorList>
    </citation>
    <scope>NUCLEOTIDE SEQUENCE [LARGE SCALE GENOMIC DNA]</scope>
    <source>
        <strain evidence="2">DSM 19110</strain>
    </source>
</reference>
<dbReference type="OrthoDB" id="9794241at2"/>
<dbReference type="PANTHER" id="PTHR36452:SF1">
    <property type="entry name" value="DUF2461 DOMAIN-CONTAINING PROTEIN"/>
    <property type="match status" value="1"/>
</dbReference>
<sequence>MANYPEKPLRVHQSGFDFLNQLKNNNNRDWFQQHKPEFEQEKVLMEGFAEALLAGLRTHDVIETASGKRALYRIYRDVRFSHDKTPYQTYWGGSFTRASKSRRGGYYFHLEQGRSFVAGGFWGPSSGDLKLIRDDISFDDTPLRKIINSPSFISTFGALKGDQLKTKPKGFDLEHEAIDLLRYKQFLLIRPFSDEQVLSEDFLKEAGQTFLEMRPFFDYMSEVLSTDGNG</sequence>